<organism evidence="1 2">
    <name type="scientific">Paenibacillus larvae subsp. larvae</name>
    <dbReference type="NCBI Taxonomy" id="147375"/>
    <lineage>
        <taxon>Bacteria</taxon>
        <taxon>Bacillati</taxon>
        <taxon>Bacillota</taxon>
        <taxon>Bacilli</taxon>
        <taxon>Bacillales</taxon>
        <taxon>Paenibacillaceae</taxon>
        <taxon>Paenibacillus</taxon>
    </lineage>
</organism>
<proteinExistence type="predicted"/>
<dbReference type="Proteomes" id="UP000239833">
    <property type="component" value="Chromosome"/>
</dbReference>
<evidence type="ECO:0000313" key="2">
    <source>
        <dbReference type="Proteomes" id="UP000239833"/>
    </source>
</evidence>
<name>A0A2L1U3T9_9BACL</name>
<evidence type="ECO:0000313" key="1">
    <source>
        <dbReference type="EMBL" id="AVF27599.1"/>
    </source>
</evidence>
<protein>
    <submittedName>
        <fullName evidence="1">Uncharacterized protein</fullName>
    </submittedName>
</protein>
<dbReference type="EMBL" id="CP019655">
    <property type="protein sequence ID" value="AVF27599.1"/>
    <property type="molecule type" value="Genomic_DNA"/>
</dbReference>
<reference evidence="2" key="1">
    <citation type="submission" date="2017-02" db="EMBL/GenBank/DDBJ databases">
        <title>Delineation of Paenibacillus larvae strains originating from foulbrood outbreaks.</title>
        <authorList>
            <person name="Beims H."/>
            <person name="Bunk B."/>
            <person name="Sproeer C."/>
            <person name="Mohr K.I."/>
            <person name="Pradella S."/>
            <person name="Guenther G."/>
            <person name="Rohde M."/>
            <person name="von der Ohe W."/>
            <person name="Steinert M."/>
        </authorList>
    </citation>
    <scope>NUCLEOTIDE SEQUENCE [LARGE SCALE GENOMIC DNA]</scope>
    <source>
        <strain evidence="2">Eric_III</strain>
    </source>
</reference>
<gene>
    <name evidence="1" type="ORF">ERICIII_03489</name>
</gene>
<dbReference type="AlphaFoldDB" id="A0A2L1U3T9"/>
<sequence length="63" mass="7411">MLENCMVEPYFIRKIESFKQDKPTCDCGAWAAVSINGKLRCWDCAEDEGVELLIRRRVRCQER</sequence>
<accession>A0A2L1U3T9</accession>